<dbReference type="Pfam" id="PF01799">
    <property type="entry name" value="Fer2_2"/>
    <property type="match status" value="1"/>
</dbReference>
<dbReference type="GO" id="GO:0051537">
    <property type="term" value="F:2 iron, 2 sulfur cluster binding"/>
    <property type="evidence" value="ECO:0007669"/>
    <property type="project" value="UniProtKB-KW"/>
</dbReference>
<sequence length="179" mass="19316">MQITTTVNGREYTQDVEPRLLLVHFLRDHLGLTGTHWGCDTSNCGACVVWLDGTPVKACTVLAVMADGCEVRTVEGLETESGLDPIQQGFVECHGLQCGFCTPAMLMTGRWLLDHDPDPSEQTIREAISGQVCRCTGYENIVRSIRWAAEHGSGAPTAVAEADESAVPGQRSAAEEVRA</sequence>
<dbReference type="Gene3D" id="1.10.150.120">
    <property type="entry name" value="[2Fe-2S]-binding domain"/>
    <property type="match status" value="1"/>
</dbReference>
<name>A0A1H3B2X0_9PSEU</name>
<dbReference type="InterPro" id="IPR002888">
    <property type="entry name" value="2Fe-2S-bd"/>
</dbReference>
<evidence type="ECO:0000256" key="6">
    <source>
        <dbReference type="ARBA" id="ARBA00060707"/>
    </source>
</evidence>
<keyword evidence="2" id="KW-0479">Metal-binding</keyword>
<feature type="domain" description="2Fe-2S ferredoxin-type" evidence="8">
    <location>
        <begin position="1"/>
        <end position="77"/>
    </location>
</feature>
<dbReference type="GO" id="GO:0046872">
    <property type="term" value="F:metal ion binding"/>
    <property type="evidence" value="ECO:0007669"/>
    <property type="project" value="UniProtKB-KW"/>
</dbReference>
<evidence type="ECO:0000256" key="1">
    <source>
        <dbReference type="ARBA" id="ARBA00022714"/>
    </source>
</evidence>
<keyword evidence="5" id="KW-0411">Iron-sulfur</keyword>
<evidence type="ECO:0000256" key="5">
    <source>
        <dbReference type="ARBA" id="ARBA00023014"/>
    </source>
</evidence>
<evidence type="ECO:0000256" key="7">
    <source>
        <dbReference type="SAM" id="MobiDB-lite"/>
    </source>
</evidence>
<dbReference type="InterPro" id="IPR012675">
    <property type="entry name" value="Beta-grasp_dom_sf"/>
</dbReference>
<comment type="pathway">
    <text evidence="6">Alkaloid degradation; nicotine degradation.</text>
</comment>
<evidence type="ECO:0000256" key="2">
    <source>
        <dbReference type="ARBA" id="ARBA00022723"/>
    </source>
</evidence>
<reference evidence="10" key="1">
    <citation type="submission" date="2016-10" db="EMBL/GenBank/DDBJ databases">
        <authorList>
            <person name="Varghese N."/>
            <person name="Submissions S."/>
        </authorList>
    </citation>
    <scope>NUCLEOTIDE SEQUENCE [LARGE SCALE GENOMIC DNA]</scope>
    <source>
        <strain evidence="10">CGMCC 4.3530</strain>
    </source>
</reference>
<keyword evidence="10" id="KW-1185">Reference proteome</keyword>
<dbReference type="InterPro" id="IPR051452">
    <property type="entry name" value="Diverse_Oxidoreductases"/>
</dbReference>
<evidence type="ECO:0000259" key="8">
    <source>
        <dbReference type="PROSITE" id="PS51085"/>
    </source>
</evidence>
<evidence type="ECO:0000256" key="3">
    <source>
        <dbReference type="ARBA" id="ARBA00023002"/>
    </source>
</evidence>
<accession>A0A1H3B2X0</accession>
<dbReference type="GO" id="GO:0016491">
    <property type="term" value="F:oxidoreductase activity"/>
    <property type="evidence" value="ECO:0007669"/>
    <property type="project" value="UniProtKB-KW"/>
</dbReference>
<dbReference type="STRING" id="418495.SAMN05216215_101046"/>
<dbReference type="EMBL" id="FNOK01000010">
    <property type="protein sequence ID" value="SDX36296.1"/>
    <property type="molecule type" value="Genomic_DNA"/>
</dbReference>
<dbReference type="SUPFAM" id="SSF54292">
    <property type="entry name" value="2Fe-2S ferredoxin-like"/>
    <property type="match status" value="1"/>
</dbReference>
<dbReference type="OrthoDB" id="159930at2"/>
<evidence type="ECO:0000313" key="9">
    <source>
        <dbReference type="EMBL" id="SDX36296.1"/>
    </source>
</evidence>
<organism evidence="9 10">
    <name type="scientific">Saccharopolyspora shandongensis</name>
    <dbReference type="NCBI Taxonomy" id="418495"/>
    <lineage>
        <taxon>Bacteria</taxon>
        <taxon>Bacillati</taxon>
        <taxon>Actinomycetota</taxon>
        <taxon>Actinomycetes</taxon>
        <taxon>Pseudonocardiales</taxon>
        <taxon>Pseudonocardiaceae</taxon>
        <taxon>Saccharopolyspora</taxon>
    </lineage>
</organism>
<proteinExistence type="predicted"/>
<dbReference type="InterPro" id="IPR036010">
    <property type="entry name" value="2Fe-2S_ferredoxin-like_sf"/>
</dbReference>
<keyword evidence="3" id="KW-0560">Oxidoreductase</keyword>
<dbReference type="AlphaFoldDB" id="A0A1H3B2X0"/>
<keyword evidence="1" id="KW-0001">2Fe-2S</keyword>
<keyword evidence="4" id="KW-0408">Iron</keyword>
<feature type="region of interest" description="Disordered" evidence="7">
    <location>
        <begin position="155"/>
        <end position="179"/>
    </location>
</feature>
<dbReference type="PANTHER" id="PTHR44379:SF5">
    <property type="entry name" value="OXIDOREDUCTASE WITH IRON-SULFUR SUBUNIT"/>
    <property type="match status" value="1"/>
</dbReference>
<dbReference type="Pfam" id="PF00111">
    <property type="entry name" value="Fer2"/>
    <property type="match status" value="1"/>
</dbReference>
<dbReference type="SUPFAM" id="SSF47741">
    <property type="entry name" value="CO dehydrogenase ISP C-domain like"/>
    <property type="match status" value="1"/>
</dbReference>
<gene>
    <name evidence="9" type="ORF">SAMN05216215_101046</name>
</gene>
<dbReference type="InterPro" id="IPR001041">
    <property type="entry name" value="2Fe-2S_ferredoxin-type"/>
</dbReference>
<dbReference type="FunFam" id="3.10.20.30:FF:000020">
    <property type="entry name" value="Xanthine dehydrogenase iron-sulfur subunit"/>
    <property type="match status" value="1"/>
</dbReference>
<dbReference type="Gene3D" id="3.10.20.30">
    <property type="match status" value="1"/>
</dbReference>
<dbReference type="PANTHER" id="PTHR44379">
    <property type="entry name" value="OXIDOREDUCTASE WITH IRON-SULFUR SUBUNIT"/>
    <property type="match status" value="1"/>
</dbReference>
<dbReference type="RefSeq" id="WP_093265327.1">
    <property type="nucleotide sequence ID" value="NZ_FNOK01000010.1"/>
</dbReference>
<dbReference type="Proteomes" id="UP000199529">
    <property type="component" value="Unassembled WGS sequence"/>
</dbReference>
<dbReference type="PROSITE" id="PS51085">
    <property type="entry name" value="2FE2S_FER_2"/>
    <property type="match status" value="1"/>
</dbReference>
<dbReference type="InterPro" id="IPR036884">
    <property type="entry name" value="2Fe-2S-bd_dom_sf"/>
</dbReference>
<evidence type="ECO:0000256" key="4">
    <source>
        <dbReference type="ARBA" id="ARBA00023004"/>
    </source>
</evidence>
<evidence type="ECO:0000313" key="10">
    <source>
        <dbReference type="Proteomes" id="UP000199529"/>
    </source>
</evidence>
<protein>
    <submittedName>
        <fullName evidence="9">Carbon-monoxide dehydrogenase small subunit</fullName>
    </submittedName>
</protein>